<dbReference type="InterPro" id="IPR050243">
    <property type="entry name" value="PHP_phosphatase"/>
</dbReference>
<dbReference type="GO" id="GO:0005829">
    <property type="term" value="C:cytosol"/>
    <property type="evidence" value="ECO:0007669"/>
    <property type="project" value="TreeGrafter"/>
</dbReference>
<dbReference type="Pfam" id="PF02811">
    <property type="entry name" value="PHP"/>
    <property type="match status" value="1"/>
</dbReference>
<protein>
    <submittedName>
        <fullName evidence="2">PHP domain-containing protein</fullName>
    </submittedName>
</protein>
<comment type="caution">
    <text evidence="2">The sequence shown here is derived from an EMBL/GenBank/DDBJ whole genome shotgun (WGS) entry which is preliminary data.</text>
</comment>
<dbReference type="EMBL" id="JAEEGB010000013">
    <property type="protein sequence ID" value="MBI6873452.1"/>
    <property type="molecule type" value="Genomic_DNA"/>
</dbReference>
<dbReference type="Gene3D" id="3.20.20.140">
    <property type="entry name" value="Metal-dependent hydrolases"/>
    <property type="match status" value="1"/>
</dbReference>
<evidence type="ECO:0000313" key="2">
    <source>
        <dbReference type="EMBL" id="MBI6873452.1"/>
    </source>
</evidence>
<dbReference type="InterPro" id="IPR004013">
    <property type="entry name" value="PHP_dom"/>
</dbReference>
<organism evidence="2 3">
    <name type="scientific">Clostridium aciditolerans</name>
    <dbReference type="NCBI Taxonomy" id="339861"/>
    <lineage>
        <taxon>Bacteria</taxon>
        <taxon>Bacillati</taxon>
        <taxon>Bacillota</taxon>
        <taxon>Clostridia</taxon>
        <taxon>Eubacteriales</taxon>
        <taxon>Clostridiaceae</taxon>
        <taxon>Clostridium</taxon>
    </lineage>
</organism>
<dbReference type="RefSeq" id="WP_211142869.1">
    <property type="nucleotide sequence ID" value="NZ_JAEEGB010000013.1"/>
</dbReference>
<feature type="domain" description="Polymerase/histidinol phosphatase N-terminal" evidence="1">
    <location>
        <begin position="7"/>
        <end position="102"/>
    </location>
</feature>
<accession>A0A934HZN3</accession>
<keyword evidence="3" id="KW-1185">Reference proteome</keyword>
<gene>
    <name evidence="2" type="ORF">I6U51_12145</name>
</gene>
<dbReference type="PANTHER" id="PTHR36928">
    <property type="entry name" value="PHOSPHATASE YCDX-RELATED"/>
    <property type="match status" value="1"/>
</dbReference>
<reference evidence="2" key="1">
    <citation type="submission" date="2020-12" db="EMBL/GenBank/DDBJ databases">
        <title>Clostridium thailandense sp. nov., a novel acetogenic bacterium isolated from peat land soil in Thailand.</title>
        <authorList>
            <person name="Chaikitkaew S."/>
            <person name="Birkeland N.K."/>
        </authorList>
    </citation>
    <scope>NUCLEOTIDE SEQUENCE</scope>
    <source>
        <strain evidence="2">DSM 17425</strain>
    </source>
</reference>
<sequence length="253" mass="28179">MSFKIIADYHTHTNIAKGHIPLFNIILGEHAKGSIESNVKAGIKKGLKEIAITDHGYKHIAFGMKLNQYKNLREVIDDFNKSSLLKENDFKILLGVECNIVTKKGDIDIKDEIIDYLDIICVGYHPGALQSPFLLRNYTEAAINAIKKYEIAILNHPLEYVNPDIIEIGKVAALRNTALEVNRSHRNMDIETIKKLKNMGVKFSLGSDAHKSEDVGDFGKAYNIAVEAGLTDDDIVNADGGAHKLMKLLRDQV</sequence>
<evidence type="ECO:0000259" key="1">
    <source>
        <dbReference type="SMART" id="SM00481"/>
    </source>
</evidence>
<dbReference type="GO" id="GO:0008270">
    <property type="term" value="F:zinc ion binding"/>
    <property type="evidence" value="ECO:0007669"/>
    <property type="project" value="TreeGrafter"/>
</dbReference>
<dbReference type="InterPro" id="IPR016195">
    <property type="entry name" value="Pol/histidinol_Pase-like"/>
</dbReference>
<dbReference type="GO" id="GO:0042578">
    <property type="term" value="F:phosphoric ester hydrolase activity"/>
    <property type="evidence" value="ECO:0007669"/>
    <property type="project" value="TreeGrafter"/>
</dbReference>
<dbReference type="SMART" id="SM00481">
    <property type="entry name" value="POLIIIAc"/>
    <property type="match status" value="1"/>
</dbReference>
<dbReference type="SUPFAM" id="SSF89550">
    <property type="entry name" value="PHP domain-like"/>
    <property type="match status" value="1"/>
</dbReference>
<dbReference type="Proteomes" id="UP000622687">
    <property type="component" value="Unassembled WGS sequence"/>
</dbReference>
<proteinExistence type="predicted"/>
<dbReference type="InterPro" id="IPR003141">
    <property type="entry name" value="Pol/His_phosphatase_N"/>
</dbReference>
<dbReference type="AlphaFoldDB" id="A0A934HZN3"/>
<name>A0A934HZN3_9CLOT</name>
<dbReference type="PANTHER" id="PTHR36928:SF1">
    <property type="entry name" value="PHOSPHATASE YCDX-RELATED"/>
    <property type="match status" value="1"/>
</dbReference>
<evidence type="ECO:0000313" key="3">
    <source>
        <dbReference type="Proteomes" id="UP000622687"/>
    </source>
</evidence>